<evidence type="ECO:0000313" key="5">
    <source>
        <dbReference type="EMBL" id="GAA0037484.1"/>
    </source>
</evidence>
<dbReference type="Proteomes" id="UP001498238">
    <property type="component" value="Unassembled WGS sequence"/>
</dbReference>
<dbReference type="Pfam" id="PF03720">
    <property type="entry name" value="UDPG_MGDP_dh_C"/>
    <property type="match status" value="1"/>
</dbReference>
<dbReference type="SMART" id="SM00984">
    <property type="entry name" value="UDPG_MGDP_dh_C"/>
    <property type="match status" value="1"/>
</dbReference>
<dbReference type="PANTHER" id="PTHR43491:SF1">
    <property type="entry name" value="UDP-N-ACETYL-D-MANNOSAMINE DEHYDROGENASE"/>
    <property type="match status" value="1"/>
</dbReference>
<keyword evidence="2" id="KW-0520">NAD</keyword>
<dbReference type="Pfam" id="PF03721">
    <property type="entry name" value="UDPG_MGDP_dh_N"/>
    <property type="match status" value="1"/>
</dbReference>
<dbReference type="InterPro" id="IPR001732">
    <property type="entry name" value="UDP-Glc/GDP-Man_DH_N"/>
</dbReference>
<dbReference type="InterPro" id="IPR017476">
    <property type="entry name" value="UDP-Glc/GDP-Man"/>
</dbReference>
<dbReference type="PIRSF" id="PIRSF000124">
    <property type="entry name" value="UDPglc_GDPman_dh"/>
    <property type="match status" value="1"/>
</dbReference>
<reference evidence="5 6" key="1">
    <citation type="submission" date="2024-01" db="EMBL/GenBank/DDBJ databases">
        <title>Characterization of antibiotic resistant novel bacterial strains and their environmental applications.</title>
        <authorList>
            <person name="Manzoor S."/>
            <person name="Abbas S."/>
            <person name="Arshad M."/>
            <person name="Ahmed I."/>
        </authorList>
    </citation>
    <scope>NUCLEOTIDE SEQUENCE [LARGE SCALE GENOMIC DNA]</scope>
    <source>
        <strain evidence="5 6">NCCP-602</strain>
    </source>
</reference>
<keyword evidence="6" id="KW-1185">Reference proteome</keyword>
<dbReference type="InterPro" id="IPR036220">
    <property type="entry name" value="UDP-Glc/GDP-Man_DH_C_sf"/>
</dbReference>
<comment type="caution">
    <text evidence="5">The sequence shown here is derived from an EMBL/GenBank/DDBJ whole genome shotgun (WGS) entry which is preliminary data.</text>
</comment>
<proteinExistence type="inferred from homology"/>
<accession>A0ABN0SSN2</accession>
<protein>
    <submittedName>
        <fullName evidence="5">UDP-N-acetyl-D-mannosamine dehydrogenase</fullName>
    </submittedName>
</protein>
<dbReference type="EMBL" id="BAAAAF010000032">
    <property type="protein sequence ID" value="GAA0037484.1"/>
    <property type="molecule type" value="Genomic_DNA"/>
</dbReference>
<dbReference type="SUPFAM" id="SSF52413">
    <property type="entry name" value="UDP-glucose/GDP-mannose dehydrogenase C-terminal domain"/>
    <property type="match status" value="1"/>
</dbReference>
<evidence type="ECO:0000256" key="3">
    <source>
        <dbReference type="PIRNR" id="PIRNR000124"/>
    </source>
</evidence>
<evidence type="ECO:0000313" key="6">
    <source>
        <dbReference type="Proteomes" id="UP001498238"/>
    </source>
</evidence>
<evidence type="ECO:0000256" key="2">
    <source>
        <dbReference type="ARBA" id="ARBA00023027"/>
    </source>
</evidence>
<evidence type="ECO:0000259" key="4">
    <source>
        <dbReference type="SMART" id="SM00984"/>
    </source>
</evidence>
<dbReference type="InterPro" id="IPR028359">
    <property type="entry name" value="UDP_ManNAc/GlcNAc_DH"/>
</dbReference>
<dbReference type="InterPro" id="IPR014026">
    <property type="entry name" value="UDP-Glc/GDP-Man_DH_dimer"/>
</dbReference>
<organism evidence="5 6">
    <name type="scientific">Brevibacterium metallidurans</name>
    <dbReference type="NCBI Taxonomy" id="1482676"/>
    <lineage>
        <taxon>Bacteria</taxon>
        <taxon>Bacillati</taxon>
        <taxon>Actinomycetota</taxon>
        <taxon>Actinomycetes</taxon>
        <taxon>Micrococcales</taxon>
        <taxon>Brevibacteriaceae</taxon>
        <taxon>Brevibacterium</taxon>
    </lineage>
</organism>
<dbReference type="SUPFAM" id="SSF51735">
    <property type="entry name" value="NAD(P)-binding Rossmann-fold domains"/>
    <property type="match status" value="1"/>
</dbReference>
<dbReference type="InterPro" id="IPR036291">
    <property type="entry name" value="NAD(P)-bd_dom_sf"/>
</dbReference>
<dbReference type="NCBIfam" id="TIGR03026">
    <property type="entry name" value="NDP-sugDHase"/>
    <property type="match status" value="1"/>
</dbReference>
<dbReference type="PIRSF" id="PIRSF500136">
    <property type="entry name" value="UDP_ManNAc_DH"/>
    <property type="match status" value="1"/>
</dbReference>
<gene>
    <name evidence="5" type="primary">wecC</name>
    <name evidence="5" type="ORF">NCCP602_34460</name>
</gene>
<sequence length="462" mass="50442">MPLTSTYLTARPIQSTVHTPAPLAAEDVHGPDDLEFPFMNAPTKHARPTVAVIGLGYIGLPTAAILASTGADVIGVDINEKNVNVINEGKVPFVEPDMATTVAGVVSQGFLKASTKTPHADNYIVAVPTPFTDGHEPDLSYIETAGKQIAPLLEGNEVIILESTSPPGATEFLAQTVLSTRPDLTLEPGTAQTIYFAHCPERVLPGRIMIELRTNDRIVGTLNGNAGERARDLYQLFCEGEFLMTDARTAELSKLTENAYRDVNIAFANELSMIADKLDINVWELIDLANHHPRVNILQPGPGVGGHCIAVDPWFIVATTPEHSSLIKTAREVNDSKPQFVLDKLLPQAKRIKDVRVAALGLAFKPNIDDLRESPARRIVNQLSDELPEATIMAVEPNIDKLPSDLEVRENVTLTELYAAVEAADIVLLLVDHYEFARIDRKLLTQKIVHDTRGLWNSESTT</sequence>
<feature type="domain" description="UDP-glucose/GDP-mannose dehydrogenase C-terminal" evidence="4">
    <location>
        <begin position="358"/>
        <end position="458"/>
    </location>
</feature>
<dbReference type="PANTHER" id="PTHR43491">
    <property type="entry name" value="UDP-N-ACETYL-D-MANNOSAMINE DEHYDROGENASE"/>
    <property type="match status" value="1"/>
</dbReference>
<comment type="similarity">
    <text evidence="3">Belongs to the UDP-glucose/GDP-mannose dehydrogenase family.</text>
</comment>
<dbReference type="NCBIfam" id="NF008286">
    <property type="entry name" value="PRK11064.1"/>
    <property type="match status" value="1"/>
</dbReference>
<dbReference type="InterPro" id="IPR014027">
    <property type="entry name" value="UDP-Glc/GDP-Man_DH_C"/>
</dbReference>
<dbReference type="Gene3D" id="3.40.50.720">
    <property type="entry name" value="NAD(P)-binding Rossmann-like Domain"/>
    <property type="match status" value="2"/>
</dbReference>
<name>A0ABN0SSN2_9MICO</name>
<dbReference type="InterPro" id="IPR008927">
    <property type="entry name" value="6-PGluconate_DH-like_C_sf"/>
</dbReference>
<keyword evidence="1" id="KW-0560">Oxidoreductase</keyword>
<dbReference type="SUPFAM" id="SSF48179">
    <property type="entry name" value="6-phosphogluconate dehydrogenase C-terminal domain-like"/>
    <property type="match status" value="1"/>
</dbReference>
<dbReference type="Pfam" id="PF00984">
    <property type="entry name" value="UDPG_MGDP_dh"/>
    <property type="match status" value="1"/>
</dbReference>
<evidence type="ECO:0000256" key="1">
    <source>
        <dbReference type="ARBA" id="ARBA00023002"/>
    </source>
</evidence>